<gene>
    <name evidence="2" type="ORF">AL544_002335</name>
</gene>
<name>A0A2J9VJ48_VIBMI</name>
<comment type="caution">
    <text evidence="2">The sequence shown here is derived from an EMBL/GenBank/DDBJ whole genome shotgun (WGS) entry which is preliminary data.</text>
</comment>
<keyword evidence="3" id="KW-1185">Reference proteome</keyword>
<proteinExistence type="predicted"/>
<evidence type="ECO:0000313" key="2">
    <source>
        <dbReference type="EMBL" id="PNM63816.1"/>
    </source>
</evidence>
<dbReference type="AntiFam" id="ANF00277">
    <property type="entry name" value="Spurious ORF (formerly Pfam entry PF11665)"/>
</dbReference>
<dbReference type="Proteomes" id="UP000053748">
    <property type="component" value="Unassembled WGS sequence"/>
</dbReference>
<keyword evidence="1" id="KW-0472">Membrane</keyword>
<feature type="transmembrane region" description="Helical" evidence="1">
    <location>
        <begin position="12"/>
        <end position="34"/>
    </location>
</feature>
<sequence length="53" mass="6207">MTKRLSGIWHAWHFQFALSSVVTALCGSFCIACLHPLTRRYEEYGYQITDNRK</sequence>
<accession>A0A2J9VJ48</accession>
<keyword evidence="1" id="KW-0812">Transmembrane</keyword>
<dbReference type="AlphaFoldDB" id="A0A2J9VJ48"/>
<evidence type="ECO:0000313" key="3">
    <source>
        <dbReference type="Proteomes" id="UP000053748"/>
    </source>
</evidence>
<reference evidence="2" key="1">
    <citation type="submission" date="2017-12" db="EMBL/GenBank/DDBJ databases">
        <title>FDA dAtabase for Regulatory Grade micrObial Sequences (FDA-ARGOS): Supporting development and validation of Infectious Disease Dx tests.</title>
        <authorList>
            <person name="Hoffmann M."/>
            <person name="Allard M."/>
            <person name="Evans P."/>
            <person name="Brown E."/>
            <person name="Tallon L.J."/>
            <person name="Sadzewicz L."/>
            <person name="Sengamalay N."/>
            <person name="Ott S."/>
            <person name="Godinez A."/>
            <person name="Nagaraj S."/>
            <person name="Vavikolanu K."/>
            <person name="Aluvathingal J."/>
            <person name="Nadendla S."/>
            <person name="Hobson J."/>
            <person name="Sichtig H."/>
        </authorList>
    </citation>
    <scope>NUCLEOTIDE SEQUENCE [LARGE SCALE GENOMIC DNA]</scope>
    <source>
        <strain evidence="2">FDAARGOS_113</strain>
    </source>
</reference>
<keyword evidence="1" id="KW-1133">Transmembrane helix</keyword>
<evidence type="ECO:0000256" key="1">
    <source>
        <dbReference type="SAM" id="Phobius"/>
    </source>
</evidence>
<organism evidence="2 3">
    <name type="scientific">Vibrio mimicus</name>
    <dbReference type="NCBI Taxonomy" id="674"/>
    <lineage>
        <taxon>Bacteria</taxon>
        <taxon>Pseudomonadati</taxon>
        <taxon>Pseudomonadota</taxon>
        <taxon>Gammaproteobacteria</taxon>
        <taxon>Vibrionales</taxon>
        <taxon>Vibrionaceae</taxon>
        <taxon>Vibrio</taxon>
    </lineage>
</organism>
<protein>
    <submittedName>
        <fullName evidence="2">DUF3265 domain-containing protein</fullName>
    </submittedName>
</protein>
<dbReference type="EMBL" id="LOSJ02000001">
    <property type="protein sequence ID" value="PNM63816.1"/>
    <property type="molecule type" value="Genomic_DNA"/>
</dbReference>